<sequence length="204" mass="23092">MILEAEIEQYRTSDQLKSFVEEVRDRVESDPDELQRARRGEGLYKAFVNEVMPLSQFAHLLYSPETLFRPVLGNQGYDVEVFDGQRNPIDRIEIAKPHDGQAEAEDNRLVAVRGFGQTRVYDLGGQLDALAPWIADTAENKSLKDYSDCTLVIVAATDPPFDEELPVLEQRSIEIVEQLGKMAFRAKRAYLAVPSLNKCFKIEG</sequence>
<dbReference type="Proteomes" id="UP000008315">
    <property type="component" value="Chromosome"/>
</dbReference>
<evidence type="ECO:0000313" key="2">
    <source>
        <dbReference type="Proteomes" id="UP000008315"/>
    </source>
</evidence>
<dbReference type="AlphaFoldDB" id="G4SUY3"/>
<dbReference type="EMBL" id="FO082060">
    <property type="protein sequence ID" value="CCE24042.1"/>
    <property type="molecule type" value="Genomic_DNA"/>
</dbReference>
<accession>G4SUY3</accession>
<dbReference type="RefSeq" id="WP_014148823.1">
    <property type="nucleotide sequence ID" value="NC_016112.1"/>
</dbReference>
<name>G4SUY3_META2</name>
<gene>
    <name evidence="1" type="ordered locus">MEALZ_2361</name>
</gene>
<protein>
    <submittedName>
        <fullName evidence="1">Uncharacterized protein</fullName>
    </submittedName>
</protein>
<dbReference type="KEGG" id="mah:MEALZ_2361"/>
<dbReference type="STRING" id="1091494.MEALZ_2361"/>
<keyword evidence="2" id="KW-1185">Reference proteome</keyword>
<reference evidence="2" key="1">
    <citation type="journal article" date="2012" name="J. Bacteriol.">
        <title>Genome sequence of the haloalkaliphilic methanotrophic bacterium Methylomicrobium alcaliphilum 20Z.</title>
        <authorList>
            <person name="Vuilleumier S."/>
            <person name="Khmelenina V.N."/>
            <person name="Bringel F."/>
            <person name="Reshetnikov A.S."/>
            <person name="Lajus A."/>
            <person name="Mangenot S."/>
            <person name="Rouy Z."/>
            <person name="Op den Camp H.J."/>
            <person name="Jetten M.S."/>
            <person name="Dispirito A.A."/>
            <person name="Dunfield P."/>
            <person name="Klotz M.G."/>
            <person name="Semrau J.D."/>
            <person name="Stein L.Y."/>
            <person name="Barbe V."/>
            <person name="Medigue C."/>
            <person name="Trotsenko Y.A."/>
            <person name="Kalyuzhnaya M.G."/>
        </authorList>
    </citation>
    <scope>NUCLEOTIDE SEQUENCE [LARGE SCALE GENOMIC DNA]</scope>
    <source>
        <strain evidence="2">DSM 19304 / NCIMB 14124 / VKM B-2133 / 20Z</strain>
    </source>
</reference>
<proteinExistence type="predicted"/>
<dbReference type="HOGENOM" id="CLU_100914_0_0_6"/>
<organism evidence="1 2">
    <name type="scientific">Methylotuvimicrobium alcaliphilum (strain DSM 19304 / NCIMB 14124 / VKM B-2133 / 20Z)</name>
    <name type="common">Methylomicrobium alcaliphilum</name>
    <dbReference type="NCBI Taxonomy" id="1091494"/>
    <lineage>
        <taxon>Bacteria</taxon>
        <taxon>Pseudomonadati</taxon>
        <taxon>Pseudomonadota</taxon>
        <taxon>Gammaproteobacteria</taxon>
        <taxon>Methylococcales</taxon>
        <taxon>Methylococcaceae</taxon>
        <taxon>Methylotuvimicrobium</taxon>
    </lineage>
</organism>
<evidence type="ECO:0000313" key="1">
    <source>
        <dbReference type="EMBL" id="CCE24042.1"/>
    </source>
</evidence>